<keyword evidence="1" id="KW-1133">Transmembrane helix</keyword>
<feature type="transmembrane region" description="Helical" evidence="1">
    <location>
        <begin position="439"/>
        <end position="458"/>
    </location>
</feature>
<name>A0ABR1AS70_POLSC</name>
<dbReference type="PANTHER" id="PTHR13158">
    <property type="match status" value="1"/>
</dbReference>
<protein>
    <recommendedName>
        <fullName evidence="2">Heparan-alpha-glucosaminide N-acetyltransferase catalytic domain-containing protein</fullName>
    </recommendedName>
</protein>
<feature type="transmembrane region" description="Helical" evidence="1">
    <location>
        <begin position="283"/>
        <end position="301"/>
    </location>
</feature>
<dbReference type="Pfam" id="PF07786">
    <property type="entry name" value="HGSNAT_cat"/>
    <property type="match status" value="1"/>
</dbReference>
<feature type="domain" description="Heparan-alpha-glucosaminide N-acetyltransferase catalytic" evidence="2">
    <location>
        <begin position="179"/>
        <end position="290"/>
    </location>
</feature>
<organism evidence="3 4">
    <name type="scientific">Polyplax serrata</name>
    <name type="common">Common mouse louse</name>
    <dbReference type="NCBI Taxonomy" id="468196"/>
    <lineage>
        <taxon>Eukaryota</taxon>
        <taxon>Metazoa</taxon>
        <taxon>Ecdysozoa</taxon>
        <taxon>Arthropoda</taxon>
        <taxon>Hexapoda</taxon>
        <taxon>Insecta</taxon>
        <taxon>Pterygota</taxon>
        <taxon>Neoptera</taxon>
        <taxon>Paraneoptera</taxon>
        <taxon>Psocodea</taxon>
        <taxon>Troctomorpha</taxon>
        <taxon>Phthiraptera</taxon>
        <taxon>Anoplura</taxon>
        <taxon>Polyplacidae</taxon>
        <taxon>Polyplax</taxon>
    </lineage>
</organism>
<evidence type="ECO:0000313" key="3">
    <source>
        <dbReference type="EMBL" id="KAK6626571.1"/>
    </source>
</evidence>
<dbReference type="Gene3D" id="2.60.200.30">
    <property type="entry name" value="Probable inorganic polyphosphate/atp-NAD kinase, domain 2"/>
    <property type="match status" value="1"/>
</dbReference>
<dbReference type="Proteomes" id="UP001359485">
    <property type="component" value="Unassembled WGS sequence"/>
</dbReference>
<dbReference type="EMBL" id="JAWJWF010000045">
    <property type="protein sequence ID" value="KAK6626571.1"/>
    <property type="molecule type" value="Genomic_DNA"/>
</dbReference>
<dbReference type="InterPro" id="IPR017437">
    <property type="entry name" value="ATP-NAD_kinase_PpnK-typ_C"/>
</dbReference>
<keyword evidence="1" id="KW-0812">Transmembrane</keyword>
<dbReference type="InterPro" id="IPR017438">
    <property type="entry name" value="ATP-NAD_kinase_N"/>
</dbReference>
<dbReference type="PANTHER" id="PTHR13158:SF5">
    <property type="entry name" value="NAD KINASE 2, MITOCHONDRIAL"/>
    <property type="match status" value="1"/>
</dbReference>
<feature type="transmembrane region" description="Helical" evidence="1">
    <location>
        <begin position="118"/>
        <end position="139"/>
    </location>
</feature>
<dbReference type="InterPro" id="IPR016064">
    <property type="entry name" value="NAD/diacylglycerol_kinase_sf"/>
</dbReference>
<evidence type="ECO:0000256" key="1">
    <source>
        <dbReference type="SAM" id="Phobius"/>
    </source>
</evidence>
<evidence type="ECO:0000259" key="2">
    <source>
        <dbReference type="Pfam" id="PF07786"/>
    </source>
</evidence>
<accession>A0ABR1AS70</accession>
<feature type="transmembrane region" description="Helical" evidence="1">
    <location>
        <begin position="250"/>
        <end position="271"/>
    </location>
</feature>
<evidence type="ECO:0000313" key="4">
    <source>
        <dbReference type="Proteomes" id="UP001359485"/>
    </source>
</evidence>
<feature type="transmembrane region" description="Helical" evidence="1">
    <location>
        <begin position="221"/>
        <end position="241"/>
    </location>
</feature>
<feature type="transmembrane region" description="Helical" evidence="1">
    <location>
        <begin position="406"/>
        <end position="427"/>
    </location>
</feature>
<dbReference type="InterPro" id="IPR012429">
    <property type="entry name" value="HGSNAT_cat"/>
</dbReference>
<sequence>MAWINWNRKTTCGSDQRTLKINEACLNITSELDMPLRFYIRNVECYKCDFAMQGRPLLPQTTTSYIIDTRYNLESHFKKGEDIFCNMTNSFGDFGVYSFNVSQNNCSRIDVVKEPERFWINVMLIIAIYMSFWGIYALLKLIYRRSHIFFFPSSISLHELEMDLGNRGDRSPRHHKQSRVTSLDAFRGLAILIMIFVNYNGGDYTTFKHSPWNGLTIADLVFPWFVWIMGASATLSLRSILRTSRSRRYIFFRILKRSLILVALGIVLNSGNREHGYLRLCGVLQRLGVTYFIVASVQIFITKSQSSEQYGPWYYCQDVIDLWMQWFVAIVFIVAHTLLTFALHVPGCPTGYLGAGGFSEHSTYKNCTGGAAGYIDRLIITEKHMYQKGTFVKIYQPTVPYDPEGILGTLTCVLCALLGAQAARIVLSYNNSYWRIKKWLLWGAITGLAAGFLCNWSRNDGIIPVNKNLWSLSYVLASSSIAFFIMSAFYWVIDFTQTWSGFPLIYPAVKRFSTDKDVINLDRVLVLNKVSRLEVERLTNPNLTEDELQRHIEQRGINYNSLVKRHKLNKDFQNDVVSCFKNFGIDVRQVNRFTCKKADVDWCSAVFPVGGDGTFLHAARWIHTPSKPVVGFNSDPFRSEGFLCLPRKYSTNISSALNKLIHGKFRWVFRTRIRVNFSGEHQSHTPTELHDLKISGSNIRTSALKELEAECTPILALNEVFMSEIFTAKVSSFEMRLNDSKKSVKIKSSGLCVCTGTGSTSWNFSINRLSRQDVNDILKLYITETKGTAGDNFDQLVENVSNSFNNKFKFGPEERILGYTIRDLISLGVWPQPKGLIEARGFANSIHLESKCVDAAVIVDGGISFPFNEGCVAYLETHPRDSLRTVILSD</sequence>
<dbReference type="Gene3D" id="3.40.50.10330">
    <property type="entry name" value="Probable inorganic polyphosphate/atp-NAD kinase, domain 1"/>
    <property type="match status" value="1"/>
</dbReference>
<proteinExistence type="predicted"/>
<feature type="transmembrane region" description="Helical" evidence="1">
    <location>
        <begin position="180"/>
        <end position="201"/>
    </location>
</feature>
<keyword evidence="1" id="KW-0472">Membrane</keyword>
<reference evidence="3 4" key="1">
    <citation type="submission" date="2023-09" db="EMBL/GenBank/DDBJ databases">
        <title>Genomes of two closely related lineages of the louse Polyplax serrata with different host specificities.</title>
        <authorList>
            <person name="Martinu J."/>
            <person name="Tarabai H."/>
            <person name="Stefka J."/>
            <person name="Hypsa V."/>
        </authorList>
    </citation>
    <scope>NUCLEOTIDE SEQUENCE [LARGE SCALE GENOMIC DNA]</scope>
    <source>
        <strain evidence="3">98ZLc_SE</strain>
    </source>
</reference>
<comment type="caution">
    <text evidence="3">The sequence shown here is derived from an EMBL/GenBank/DDBJ whole genome shotgun (WGS) entry which is preliminary data.</text>
</comment>
<keyword evidence="4" id="KW-1185">Reference proteome</keyword>
<dbReference type="SUPFAM" id="SSF111331">
    <property type="entry name" value="NAD kinase/diacylglycerol kinase-like"/>
    <property type="match status" value="1"/>
</dbReference>
<gene>
    <name evidence="3" type="ORF">RUM44_009045</name>
</gene>
<feature type="transmembrane region" description="Helical" evidence="1">
    <location>
        <begin position="322"/>
        <end position="343"/>
    </location>
</feature>
<feature type="transmembrane region" description="Helical" evidence="1">
    <location>
        <begin position="470"/>
        <end position="493"/>
    </location>
</feature>